<keyword evidence="1" id="KW-0378">Hydrolase</keyword>
<dbReference type="PROSITE" id="PS00175">
    <property type="entry name" value="PG_MUTASE"/>
    <property type="match status" value="1"/>
</dbReference>
<protein>
    <submittedName>
        <fullName evidence="5">Phosphoglycerate mutase</fullName>
    </submittedName>
</protein>
<dbReference type="eggNOG" id="COG0406">
    <property type="taxonomic scope" value="Bacteria"/>
</dbReference>
<evidence type="ECO:0000256" key="4">
    <source>
        <dbReference type="SAM" id="SignalP"/>
    </source>
</evidence>
<evidence type="ECO:0000256" key="2">
    <source>
        <dbReference type="PIRSR" id="PIRSR613078-1"/>
    </source>
</evidence>
<dbReference type="PATRIC" id="fig|1114972.6.peg.2472"/>
<name>A0A0R1RL24_9LACO</name>
<dbReference type="PANTHER" id="PTHR46517:SF1">
    <property type="entry name" value="FRUCTOSE-2,6-BISPHOSPHATASE TIGAR"/>
    <property type="match status" value="1"/>
</dbReference>
<comment type="caution">
    <text evidence="5">The sequence shown here is derived from an EMBL/GenBank/DDBJ whole genome shotgun (WGS) entry which is preliminary data.</text>
</comment>
<dbReference type="SUPFAM" id="SSF53254">
    <property type="entry name" value="Phosphoglycerate mutase-like"/>
    <property type="match status" value="1"/>
</dbReference>
<sequence length="275" mass="29951">MSFKKKFALILGTITALGTFGMANVTSEPAMATSTKPVTIYLTRHGETTANVMMRVQGWSNFPLTKNGVKVADDLGRGLKNTKFKAAYTGDLTRQTVTAQEVLKYSGNKHVSVNQNKDLREGGYGSFEGDSIAADNNKIAGVYGYKTGDEFMQKTGKDYWNQLQDAYHKLDTQNSQETKLVKADRAESAKEVQQRMTTELNHIAKTTSKDGGGNVLVVSSGMSINEYLSTMSKKYEGKPLKNAAVTKLVYKNGKLQVSGPIGTLSYVDKGAKASK</sequence>
<feature type="binding site" evidence="3">
    <location>
        <begin position="44"/>
        <end position="51"/>
    </location>
    <ligand>
        <name>substrate</name>
    </ligand>
</feature>
<dbReference type="Proteomes" id="UP000051999">
    <property type="component" value="Unassembled WGS sequence"/>
</dbReference>
<dbReference type="InterPro" id="IPR051695">
    <property type="entry name" value="Phosphoglycerate_Mutase"/>
</dbReference>
<evidence type="ECO:0000313" key="5">
    <source>
        <dbReference type="EMBL" id="KRL55876.1"/>
    </source>
</evidence>
<dbReference type="PANTHER" id="PTHR46517">
    <property type="entry name" value="FRUCTOSE-2,6-BISPHOSPHATASE TIGAR"/>
    <property type="match status" value="1"/>
</dbReference>
<feature type="chain" id="PRO_5006410070" evidence="4">
    <location>
        <begin position="33"/>
        <end position="275"/>
    </location>
</feature>
<dbReference type="GO" id="GO:0004331">
    <property type="term" value="F:fructose-2,6-bisphosphate 2-phosphatase activity"/>
    <property type="evidence" value="ECO:0007669"/>
    <property type="project" value="TreeGrafter"/>
</dbReference>
<gene>
    <name evidence="5" type="ORF">FD35_GL002409</name>
</gene>
<dbReference type="InterPro" id="IPR013078">
    <property type="entry name" value="His_Pase_superF_clade-1"/>
</dbReference>
<dbReference type="InterPro" id="IPR001345">
    <property type="entry name" value="PG/BPGM_mutase_AS"/>
</dbReference>
<dbReference type="SMART" id="SM00855">
    <property type="entry name" value="PGAM"/>
    <property type="match status" value="1"/>
</dbReference>
<dbReference type="GO" id="GO:0043456">
    <property type="term" value="P:regulation of pentose-phosphate shunt"/>
    <property type="evidence" value="ECO:0007669"/>
    <property type="project" value="TreeGrafter"/>
</dbReference>
<evidence type="ECO:0000256" key="3">
    <source>
        <dbReference type="PIRSR" id="PIRSR613078-2"/>
    </source>
</evidence>
<accession>A0A0R1RL24</accession>
<dbReference type="Gene3D" id="3.40.50.1240">
    <property type="entry name" value="Phosphoglycerate mutase-like"/>
    <property type="match status" value="1"/>
</dbReference>
<feature type="active site" description="Tele-phosphohistidine intermediate" evidence="2">
    <location>
        <position position="45"/>
    </location>
</feature>
<dbReference type="STRING" id="1114972.FD35_GL002409"/>
<feature type="binding site" evidence="3">
    <location>
        <begin position="121"/>
        <end position="124"/>
    </location>
    <ligand>
        <name>substrate</name>
    </ligand>
</feature>
<keyword evidence="6" id="KW-1185">Reference proteome</keyword>
<dbReference type="EMBL" id="AZFF01000006">
    <property type="protein sequence ID" value="KRL55876.1"/>
    <property type="molecule type" value="Genomic_DNA"/>
</dbReference>
<proteinExistence type="predicted"/>
<feature type="active site" description="Proton donor/acceptor" evidence="2">
    <location>
        <position position="121"/>
    </location>
</feature>
<feature type="signal peptide" evidence="4">
    <location>
        <begin position="1"/>
        <end position="32"/>
    </location>
</feature>
<dbReference type="InterPro" id="IPR029033">
    <property type="entry name" value="His_PPase_superfam"/>
</dbReference>
<reference evidence="5 6" key="1">
    <citation type="journal article" date="2015" name="Genome Announc.">
        <title>Expanding the biotechnology potential of lactobacilli through comparative genomics of 213 strains and associated genera.</title>
        <authorList>
            <person name="Sun Z."/>
            <person name="Harris H.M."/>
            <person name="McCann A."/>
            <person name="Guo C."/>
            <person name="Argimon S."/>
            <person name="Zhang W."/>
            <person name="Yang X."/>
            <person name="Jeffery I.B."/>
            <person name="Cooney J.C."/>
            <person name="Kagawa T.F."/>
            <person name="Liu W."/>
            <person name="Song Y."/>
            <person name="Salvetti E."/>
            <person name="Wrobel A."/>
            <person name="Rasinkangas P."/>
            <person name="Parkhill J."/>
            <person name="Rea M.C."/>
            <person name="O'Sullivan O."/>
            <person name="Ritari J."/>
            <person name="Douillard F.P."/>
            <person name="Paul Ross R."/>
            <person name="Yang R."/>
            <person name="Briner A.E."/>
            <person name="Felis G.E."/>
            <person name="de Vos W.M."/>
            <person name="Barrangou R."/>
            <person name="Klaenhammer T.R."/>
            <person name="Caufield P.W."/>
            <person name="Cui Y."/>
            <person name="Zhang H."/>
            <person name="O'Toole P.W."/>
        </authorList>
    </citation>
    <scope>NUCLEOTIDE SEQUENCE [LARGE SCALE GENOMIC DNA]</scope>
    <source>
        <strain evidence="5 6">DSM 15814</strain>
    </source>
</reference>
<feature type="binding site" evidence="3">
    <location>
        <position position="94"/>
    </location>
    <ligand>
        <name>substrate</name>
    </ligand>
</feature>
<organism evidence="5 6">
    <name type="scientific">Furfurilactobacillus rossiae DSM 15814</name>
    <dbReference type="NCBI Taxonomy" id="1114972"/>
    <lineage>
        <taxon>Bacteria</taxon>
        <taxon>Bacillati</taxon>
        <taxon>Bacillota</taxon>
        <taxon>Bacilli</taxon>
        <taxon>Lactobacillales</taxon>
        <taxon>Lactobacillaceae</taxon>
        <taxon>Furfurilactobacillus</taxon>
    </lineage>
</organism>
<dbReference type="RefSeq" id="WP_017261374.1">
    <property type="nucleotide sequence ID" value="NZ_AUAW01000008.1"/>
</dbReference>
<evidence type="ECO:0000256" key="1">
    <source>
        <dbReference type="ARBA" id="ARBA00022801"/>
    </source>
</evidence>
<dbReference type="AlphaFoldDB" id="A0A0R1RL24"/>
<dbReference type="GO" id="GO:0005829">
    <property type="term" value="C:cytosol"/>
    <property type="evidence" value="ECO:0007669"/>
    <property type="project" value="TreeGrafter"/>
</dbReference>
<keyword evidence="4" id="KW-0732">Signal</keyword>
<dbReference type="OrthoDB" id="4131070at2"/>
<dbReference type="GO" id="GO:0045820">
    <property type="term" value="P:negative regulation of glycolytic process"/>
    <property type="evidence" value="ECO:0007669"/>
    <property type="project" value="TreeGrafter"/>
</dbReference>
<dbReference type="CDD" id="cd07067">
    <property type="entry name" value="HP_PGM_like"/>
    <property type="match status" value="1"/>
</dbReference>
<dbReference type="Pfam" id="PF00300">
    <property type="entry name" value="His_Phos_1"/>
    <property type="match status" value="1"/>
</dbReference>
<evidence type="ECO:0000313" key="6">
    <source>
        <dbReference type="Proteomes" id="UP000051999"/>
    </source>
</evidence>